<dbReference type="PANTHER" id="PTHR11739:SF4">
    <property type="entry name" value="CITRATE SYNTHASE, PEROXISOMAL"/>
    <property type="match status" value="1"/>
</dbReference>
<evidence type="ECO:0000259" key="6">
    <source>
        <dbReference type="PROSITE" id="PS50937"/>
    </source>
</evidence>
<dbReference type="GO" id="GO:0005975">
    <property type="term" value="P:carbohydrate metabolic process"/>
    <property type="evidence" value="ECO:0007669"/>
    <property type="project" value="TreeGrafter"/>
</dbReference>
<protein>
    <recommendedName>
        <fullName evidence="3">citrate synthase (unknown stereospecificity)</fullName>
        <ecNumber evidence="3">2.3.3.16</ecNumber>
    </recommendedName>
</protein>
<dbReference type="Pfam" id="PF00285">
    <property type="entry name" value="Citrate_synt"/>
    <property type="match status" value="1"/>
</dbReference>
<evidence type="ECO:0000313" key="8">
    <source>
        <dbReference type="Proteomes" id="UP000188929"/>
    </source>
</evidence>
<comment type="pathway">
    <text evidence="1">Carbohydrate metabolism; tricarboxylic acid cycle.</text>
</comment>
<evidence type="ECO:0000256" key="5">
    <source>
        <dbReference type="SAM" id="MobiDB-lite"/>
    </source>
</evidence>
<dbReference type="PROSITE" id="PS50937">
    <property type="entry name" value="HTH_MERR_2"/>
    <property type="match status" value="1"/>
</dbReference>
<dbReference type="SUPFAM" id="SSF46955">
    <property type="entry name" value="Putative DNA-binding domain"/>
    <property type="match status" value="1"/>
</dbReference>
<evidence type="ECO:0000256" key="1">
    <source>
        <dbReference type="ARBA" id="ARBA00005163"/>
    </source>
</evidence>
<dbReference type="AlphaFoldDB" id="A0A1V2I3X4"/>
<dbReference type="PRINTS" id="PR00143">
    <property type="entry name" value="CITRTSNTHASE"/>
</dbReference>
<keyword evidence="4" id="KW-0808">Transferase</keyword>
<proteinExistence type="inferred from homology"/>
<evidence type="ECO:0000256" key="4">
    <source>
        <dbReference type="ARBA" id="ARBA00022679"/>
    </source>
</evidence>
<dbReference type="EC" id="2.3.3.16" evidence="3"/>
<dbReference type="GO" id="GO:0036440">
    <property type="term" value="F:citrate synthase activity"/>
    <property type="evidence" value="ECO:0007669"/>
    <property type="project" value="UniProtKB-EC"/>
</dbReference>
<dbReference type="Gene3D" id="1.10.230.10">
    <property type="entry name" value="Cytochrome P450-Terp, domain 2"/>
    <property type="match status" value="1"/>
</dbReference>
<comment type="similarity">
    <text evidence="2">Belongs to the citrate synthase family.</text>
</comment>
<dbReference type="STRING" id="1834516.BL253_28510"/>
<dbReference type="UniPathway" id="UPA00223"/>
<feature type="domain" description="HTH merR-type" evidence="6">
    <location>
        <begin position="1"/>
        <end position="29"/>
    </location>
</feature>
<evidence type="ECO:0000256" key="2">
    <source>
        <dbReference type="ARBA" id="ARBA00010566"/>
    </source>
</evidence>
<dbReference type="InterPro" id="IPR002020">
    <property type="entry name" value="Citrate_synthase"/>
</dbReference>
<dbReference type="InterPro" id="IPR009061">
    <property type="entry name" value="DNA-bd_dom_put_sf"/>
</dbReference>
<evidence type="ECO:0000256" key="3">
    <source>
        <dbReference type="ARBA" id="ARBA00012972"/>
    </source>
</evidence>
<name>A0A1V2I3X4_9ACTN</name>
<accession>A0A1V2I3X4</accession>
<dbReference type="PANTHER" id="PTHR11739">
    <property type="entry name" value="CITRATE SYNTHASE"/>
    <property type="match status" value="1"/>
</dbReference>
<organism evidence="7 8">
    <name type="scientific">Pseudofrankia asymbiotica</name>
    <dbReference type="NCBI Taxonomy" id="1834516"/>
    <lineage>
        <taxon>Bacteria</taxon>
        <taxon>Bacillati</taxon>
        <taxon>Actinomycetota</taxon>
        <taxon>Actinomycetes</taxon>
        <taxon>Frankiales</taxon>
        <taxon>Frankiaceae</taxon>
        <taxon>Pseudofrankia</taxon>
    </lineage>
</organism>
<reference evidence="8" key="1">
    <citation type="submission" date="2016-10" db="EMBL/GenBank/DDBJ databases">
        <title>Frankia sp. NRRL B-16386 Genome sequencing.</title>
        <authorList>
            <person name="Ghodhbane-Gtari F."/>
            <person name="Swanson E."/>
            <person name="Gueddou A."/>
            <person name="Hezbri K."/>
            <person name="Ktari K."/>
            <person name="Nouioui I."/>
            <person name="Morris K."/>
            <person name="Simpson S."/>
            <person name="Abebe-Akele F."/>
            <person name="Thomas K."/>
            <person name="Gtari M."/>
            <person name="Tisa L.S."/>
        </authorList>
    </citation>
    <scope>NUCLEOTIDE SEQUENCE [LARGE SCALE GENOMIC DNA]</scope>
    <source>
        <strain evidence="8">NRRL B-16386</strain>
    </source>
</reference>
<dbReference type="InterPro" id="IPR016142">
    <property type="entry name" value="Citrate_synth-like_lrg_a-sub"/>
</dbReference>
<dbReference type="GO" id="GO:0006355">
    <property type="term" value="P:regulation of DNA-templated transcription"/>
    <property type="evidence" value="ECO:0007669"/>
    <property type="project" value="InterPro"/>
</dbReference>
<dbReference type="GO" id="GO:0006099">
    <property type="term" value="P:tricarboxylic acid cycle"/>
    <property type="evidence" value="ECO:0007669"/>
    <property type="project" value="UniProtKB-UniPathway"/>
</dbReference>
<dbReference type="GO" id="GO:0005829">
    <property type="term" value="C:cytosol"/>
    <property type="evidence" value="ECO:0007669"/>
    <property type="project" value="TreeGrafter"/>
</dbReference>
<dbReference type="EMBL" id="MOMC01000065">
    <property type="protein sequence ID" value="ONH24995.1"/>
    <property type="molecule type" value="Genomic_DNA"/>
</dbReference>
<dbReference type="SUPFAM" id="SSF48256">
    <property type="entry name" value="Citrate synthase"/>
    <property type="match status" value="1"/>
</dbReference>
<dbReference type="InterPro" id="IPR016143">
    <property type="entry name" value="Citrate_synth-like_sm_a-sub"/>
</dbReference>
<sequence length="416" mass="43187">MTTRQVADLLGVKTQTVYAYASRGLLTSEPAPSGRGSTFDARQVETLAGRRSRGRPRPADPAEEQLTAHTGITLSERGRLFYRGRDAVELSTRQSFEAVVGWLWNLGRGTGDGPDGSPDDARAVELRAPGEVVAAVTRTGATLPAHVRLNDRLRVAVAVAASADPLRFDLRRENVLARGAAVMSVMVESLPLLGTRPAAAPPDGSLAQRLWPRLAPGPGGADAVACLEQALVLLADHGLAASTTAARVAASARANPYAVVSAGLGALDGPLHGAASGLAYRLLTDVLASGNAIGVVSDHLRSGLPIPGVGIRQYPDGDPRARALLESTRGLPGADETVAAVDAVVRAAAGNGEAHANIDLALAAFTLLTGMPAEAGEVIFAVARTAGWIAHALEEYQEPALRLRPHDVYTGPRPAF</sequence>
<comment type="caution">
    <text evidence="7">The sequence shown here is derived from an EMBL/GenBank/DDBJ whole genome shotgun (WGS) entry which is preliminary data.</text>
</comment>
<evidence type="ECO:0000313" key="7">
    <source>
        <dbReference type="EMBL" id="ONH24995.1"/>
    </source>
</evidence>
<dbReference type="GO" id="GO:0003677">
    <property type="term" value="F:DNA binding"/>
    <property type="evidence" value="ECO:0007669"/>
    <property type="project" value="InterPro"/>
</dbReference>
<dbReference type="Gene3D" id="1.10.580.10">
    <property type="entry name" value="Citrate Synthase, domain 1"/>
    <property type="match status" value="1"/>
</dbReference>
<gene>
    <name evidence="7" type="ORF">BL253_28510</name>
</gene>
<dbReference type="Proteomes" id="UP000188929">
    <property type="component" value="Unassembled WGS sequence"/>
</dbReference>
<dbReference type="InterPro" id="IPR000551">
    <property type="entry name" value="MerR-type_HTH_dom"/>
</dbReference>
<keyword evidence="8" id="KW-1185">Reference proteome</keyword>
<dbReference type="InterPro" id="IPR036969">
    <property type="entry name" value="Citrate_synthase_sf"/>
</dbReference>
<feature type="region of interest" description="Disordered" evidence="5">
    <location>
        <begin position="46"/>
        <end position="69"/>
    </location>
</feature>